<comment type="caution">
    <text evidence="1">The sequence shown here is derived from an EMBL/GenBank/DDBJ whole genome shotgun (WGS) entry which is preliminary data.</text>
</comment>
<reference evidence="1" key="2">
    <citation type="journal article" date="2023" name="IMA Fungus">
        <title>Comparative genomic study of the Penicillium genus elucidates a diverse pangenome and 15 lateral gene transfer events.</title>
        <authorList>
            <person name="Petersen C."/>
            <person name="Sorensen T."/>
            <person name="Nielsen M.R."/>
            <person name="Sondergaard T.E."/>
            <person name="Sorensen J.L."/>
            <person name="Fitzpatrick D.A."/>
            <person name="Frisvad J.C."/>
            <person name="Nielsen K.L."/>
        </authorList>
    </citation>
    <scope>NUCLEOTIDE SEQUENCE</scope>
    <source>
        <strain evidence="1">IBT 30761</strain>
    </source>
</reference>
<protein>
    <submittedName>
        <fullName evidence="1">Uncharacterized protein</fullName>
    </submittedName>
</protein>
<gene>
    <name evidence="1" type="ORF">N7532_001989</name>
</gene>
<dbReference type="GeneID" id="81353462"/>
<name>A0A9W9G3K1_9EURO</name>
<reference evidence="1" key="1">
    <citation type="submission" date="2022-11" db="EMBL/GenBank/DDBJ databases">
        <authorList>
            <person name="Petersen C."/>
        </authorList>
    </citation>
    <scope>NUCLEOTIDE SEQUENCE</scope>
    <source>
        <strain evidence="1">IBT 30761</strain>
    </source>
</reference>
<evidence type="ECO:0000313" key="2">
    <source>
        <dbReference type="Proteomes" id="UP001149074"/>
    </source>
</evidence>
<dbReference type="EMBL" id="JAPQKI010000002">
    <property type="protein sequence ID" value="KAJ5111454.1"/>
    <property type="molecule type" value="Genomic_DNA"/>
</dbReference>
<sequence>MEYADRPRTMWIDNTPHWYRVSESLKPPLPSSSPQSSVVAAYLASSRATRSPSTAAEAQLLIEDPWRTWEPIIEIVYARPGLAGPLEEPQS</sequence>
<dbReference type="AlphaFoldDB" id="A0A9W9G3K1"/>
<proteinExistence type="predicted"/>
<organism evidence="1 2">
    <name type="scientific">Penicillium argentinense</name>
    <dbReference type="NCBI Taxonomy" id="1131581"/>
    <lineage>
        <taxon>Eukaryota</taxon>
        <taxon>Fungi</taxon>
        <taxon>Dikarya</taxon>
        <taxon>Ascomycota</taxon>
        <taxon>Pezizomycotina</taxon>
        <taxon>Eurotiomycetes</taxon>
        <taxon>Eurotiomycetidae</taxon>
        <taxon>Eurotiales</taxon>
        <taxon>Aspergillaceae</taxon>
        <taxon>Penicillium</taxon>
    </lineage>
</organism>
<keyword evidence="2" id="KW-1185">Reference proteome</keyword>
<accession>A0A9W9G3K1</accession>
<dbReference type="Proteomes" id="UP001149074">
    <property type="component" value="Unassembled WGS sequence"/>
</dbReference>
<dbReference type="RefSeq" id="XP_056479524.1">
    <property type="nucleotide sequence ID" value="XM_056614483.1"/>
</dbReference>
<evidence type="ECO:0000313" key="1">
    <source>
        <dbReference type="EMBL" id="KAJ5111454.1"/>
    </source>
</evidence>